<dbReference type="EMBL" id="CP078145">
    <property type="protein sequence ID" value="QXN94513.1"/>
    <property type="molecule type" value="Genomic_DNA"/>
</dbReference>
<dbReference type="PANTHER" id="PTHR30137">
    <property type="entry name" value="LUCIFERASE-LIKE MONOOXYGENASE"/>
    <property type="match status" value="1"/>
</dbReference>
<evidence type="ECO:0000313" key="2">
    <source>
        <dbReference type="EMBL" id="QXN94513.1"/>
    </source>
</evidence>
<dbReference type="PANTHER" id="PTHR30137:SF18">
    <property type="entry name" value="CONSERVED PROTEIN"/>
    <property type="match status" value="1"/>
</dbReference>
<feature type="domain" description="Luciferase-like" evidence="1">
    <location>
        <begin position="21"/>
        <end position="100"/>
    </location>
</feature>
<name>A0ABX8RY84_NOCIO</name>
<dbReference type="InterPro" id="IPR011251">
    <property type="entry name" value="Luciferase-like_dom"/>
</dbReference>
<evidence type="ECO:0000313" key="3">
    <source>
        <dbReference type="Proteomes" id="UP000694257"/>
    </source>
</evidence>
<gene>
    <name evidence="2" type="ORF">KV110_16540</name>
</gene>
<dbReference type="RefSeq" id="WP_218477088.1">
    <property type="nucleotide sequence ID" value="NZ_BAABJN010000015.1"/>
</dbReference>
<evidence type="ECO:0000259" key="1">
    <source>
        <dbReference type="Pfam" id="PF00296"/>
    </source>
</evidence>
<dbReference type="Proteomes" id="UP000694257">
    <property type="component" value="Chromosome"/>
</dbReference>
<sequence>MRPDIGKIGVWRLASELSIGLIRQLEQLGYATVWIGGSPPGDLALAESLLDATEHVTIATGIVNVWSCSPHEVAHSYHRIADRYGSRFLLGIGVGHREGTARYERPYDTLTRWLDELDAAGVPTDRRVLAALGPKVVCLAGSRTAGAHTYLTTPEHTRRTRVLLGAGPLLAVEQKVVFDTDAQRARALGRAVIVNPYLGLTNYINNLLRLGYSRDELRQGGSDRLIDALALHGDASTIAGGLRAHLDAGADHVCLQLLCQPGEDPVPAYRALAATLIDPA</sequence>
<proteinExistence type="predicted"/>
<keyword evidence="3" id="KW-1185">Reference proteome</keyword>
<organism evidence="2 3">
    <name type="scientific">Nocardia iowensis</name>
    <dbReference type="NCBI Taxonomy" id="204891"/>
    <lineage>
        <taxon>Bacteria</taxon>
        <taxon>Bacillati</taxon>
        <taxon>Actinomycetota</taxon>
        <taxon>Actinomycetes</taxon>
        <taxon>Mycobacteriales</taxon>
        <taxon>Nocardiaceae</taxon>
        <taxon>Nocardia</taxon>
    </lineage>
</organism>
<reference evidence="2 3" key="1">
    <citation type="submission" date="2021-07" db="EMBL/GenBank/DDBJ databases">
        <title>Whole Genome Sequence of Nocardia Iowensis.</title>
        <authorList>
            <person name="Lamm A."/>
            <person name="Collins-Fairclough A.M."/>
            <person name="Bunk B."/>
            <person name="Sproer C."/>
        </authorList>
    </citation>
    <scope>NUCLEOTIDE SEQUENCE [LARGE SCALE GENOMIC DNA]</scope>
    <source>
        <strain evidence="2 3">NRRL 5646</strain>
    </source>
</reference>
<dbReference type="NCBIfam" id="TIGR03620">
    <property type="entry name" value="F420_MSMEG_4141"/>
    <property type="match status" value="1"/>
</dbReference>
<dbReference type="InterPro" id="IPR050766">
    <property type="entry name" value="Bact_Lucif_Oxidored"/>
</dbReference>
<accession>A0ABX8RY84</accession>
<dbReference type="Pfam" id="PF00296">
    <property type="entry name" value="Bac_luciferase"/>
    <property type="match status" value="1"/>
</dbReference>
<protein>
    <submittedName>
        <fullName evidence="2">LLM class F420-dependent oxidoreductase</fullName>
    </submittedName>
</protein>
<dbReference type="InterPro" id="IPR019922">
    <property type="entry name" value="Lucif-like_OxRdatse_MSMEG_4141"/>
</dbReference>